<dbReference type="AlphaFoldDB" id="A0A5B8RE65"/>
<keyword evidence="4" id="KW-0804">Transcription</keyword>
<dbReference type="PRINTS" id="PR00039">
    <property type="entry name" value="HTHLYSR"/>
</dbReference>
<dbReference type="Gene3D" id="1.10.10.10">
    <property type="entry name" value="Winged helix-like DNA-binding domain superfamily/Winged helix DNA-binding domain"/>
    <property type="match status" value="1"/>
</dbReference>
<protein>
    <submittedName>
        <fullName evidence="6">Glycine cleavage system transcriptional activator</fullName>
    </submittedName>
</protein>
<dbReference type="GO" id="GO:0003700">
    <property type="term" value="F:DNA-binding transcription factor activity"/>
    <property type="evidence" value="ECO:0007669"/>
    <property type="project" value="InterPro"/>
</dbReference>
<evidence type="ECO:0000256" key="1">
    <source>
        <dbReference type="ARBA" id="ARBA00009437"/>
    </source>
</evidence>
<evidence type="ECO:0000259" key="5">
    <source>
        <dbReference type="PROSITE" id="PS50931"/>
    </source>
</evidence>
<dbReference type="SUPFAM" id="SSF46785">
    <property type="entry name" value="Winged helix' DNA-binding domain"/>
    <property type="match status" value="1"/>
</dbReference>
<dbReference type="GO" id="GO:0006351">
    <property type="term" value="P:DNA-templated transcription"/>
    <property type="evidence" value="ECO:0007669"/>
    <property type="project" value="TreeGrafter"/>
</dbReference>
<dbReference type="GO" id="GO:0043565">
    <property type="term" value="F:sequence-specific DNA binding"/>
    <property type="evidence" value="ECO:0007669"/>
    <property type="project" value="TreeGrafter"/>
</dbReference>
<dbReference type="SUPFAM" id="SSF53850">
    <property type="entry name" value="Periplasmic binding protein-like II"/>
    <property type="match status" value="1"/>
</dbReference>
<dbReference type="InterPro" id="IPR000847">
    <property type="entry name" value="LysR_HTH_N"/>
</dbReference>
<dbReference type="PROSITE" id="PS50931">
    <property type="entry name" value="HTH_LYSR"/>
    <property type="match status" value="1"/>
</dbReference>
<proteinExistence type="inferred from homology"/>
<evidence type="ECO:0000256" key="4">
    <source>
        <dbReference type="ARBA" id="ARBA00023163"/>
    </source>
</evidence>
<dbReference type="InterPro" id="IPR058163">
    <property type="entry name" value="LysR-type_TF_proteobact-type"/>
</dbReference>
<organism evidence="6">
    <name type="scientific">uncultured organism</name>
    <dbReference type="NCBI Taxonomy" id="155900"/>
    <lineage>
        <taxon>unclassified sequences</taxon>
        <taxon>environmental samples</taxon>
    </lineage>
</organism>
<evidence type="ECO:0000256" key="2">
    <source>
        <dbReference type="ARBA" id="ARBA00023015"/>
    </source>
</evidence>
<accession>A0A5B8RE65</accession>
<keyword evidence="3" id="KW-0238">DNA-binding</keyword>
<gene>
    <name evidence="6" type="primary">gcvA_5</name>
    <name evidence="6" type="ORF">KBTEX_03238</name>
</gene>
<dbReference type="Gene3D" id="3.40.190.10">
    <property type="entry name" value="Periplasmic binding protein-like II"/>
    <property type="match status" value="2"/>
</dbReference>
<dbReference type="InterPro" id="IPR005119">
    <property type="entry name" value="LysR_subst-bd"/>
</dbReference>
<evidence type="ECO:0000256" key="3">
    <source>
        <dbReference type="ARBA" id="ARBA00023125"/>
    </source>
</evidence>
<dbReference type="InterPro" id="IPR036388">
    <property type="entry name" value="WH-like_DNA-bd_sf"/>
</dbReference>
<dbReference type="FunFam" id="1.10.10.10:FF:000038">
    <property type="entry name" value="Glycine cleavage system transcriptional activator"/>
    <property type="match status" value="1"/>
</dbReference>
<reference evidence="6" key="1">
    <citation type="submission" date="2019-06" db="EMBL/GenBank/DDBJ databases">
        <authorList>
            <person name="Murdoch R.W."/>
            <person name="Fathepure B."/>
        </authorList>
    </citation>
    <scope>NUCLEOTIDE SEQUENCE</scope>
</reference>
<dbReference type="CDD" id="cd08432">
    <property type="entry name" value="PBP2_GcdR_TrpI_HvrB_AmpR_like"/>
    <property type="match status" value="1"/>
</dbReference>
<dbReference type="PANTHER" id="PTHR30537:SF26">
    <property type="entry name" value="GLYCINE CLEAVAGE SYSTEM TRANSCRIPTIONAL ACTIVATOR"/>
    <property type="match status" value="1"/>
</dbReference>
<dbReference type="Pfam" id="PF03466">
    <property type="entry name" value="LysR_substrate"/>
    <property type="match status" value="1"/>
</dbReference>
<dbReference type="PANTHER" id="PTHR30537">
    <property type="entry name" value="HTH-TYPE TRANSCRIPTIONAL REGULATOR"/>
    <property type="match status" value="1"/>
</dbReference>
<dbReference type="EMBL" id="MN079181">
    <property type="protein sequence ID" value="QEA06896.1"/>
    <property type="molecule type" value="Genomic_DNA"/>
</dbReference>
<name>A0A5B8RE65_9ZZZZ</name>
<dbReference type="InterPro" id="IPR036390">
    <property type="entry name" value="WH_DNA-bd_sf"/>
</dbReference>
<keyword evidence="2" id="KW-0805">Transcription regulation</keyword>
<comment type="similarity">
    <text evidence="1">Belongs to the LysR transcriptional regulatory family.</text>
</comment>
<feature type="domain" description="HTH lysR-type" evidence="5">
    <location>
        <begin position="6"/>
        <end position="63"/>
    </location>
</feature>
<evidence type="ECO:0000313" key="6">
    <source>
        <dbReference type="EMBL" id="QEA06896.1"/>
    </source>
</evidence>
<dbReference type="Pfam" id="PF00126">
    <property type="entry name" value="HTH_1"/>
    <property type="match status" value="1"/>
</dbReference>
<sequence length="295" mass="32683">MYSRLPPPSWLRTFAAAARHMSFTRAARELHVTQSAVSQQIRLLEDRLGEPLFHRLPQSLQLTEAGKAYLPVVRDAFERLSYGTEALFGYERTGQVTIRATPGFGEFWLAPRLHALYAAHPELELRIVSTIWNTDVVESGVDLEIRYGSDEWPELETVRLTREYLMPVCSPGLAERLGGAPERLAGERLLHVDGFRTGWPEWLDHAGVSAVVDGGSGSHFDTAILPTKLAEEGLGVALGRWSMVEGRIARGSLVAPFRAVLPSNEAFYAVWPADRELRAEAVVLRDWLVAAADGG</sequence>